<reference evidence="4 6" key="2">
    <citation type="submission" date="2020-03" db="EMBL/GenBank/DDBJ databases">
        <title>Characterization of ganglioside-mimicking enterococci.</title>
        <authorList>
            <person name="Patry R.T."/>
            <person name="Nothaft H."/>
            <person name="Bridger R."/>
            <person name="Shajahan A."/>
            <person name="Huynh S."/>
            <person name="Sanchez S."/>
            <person name="Azadi P."/>
            <person name="Cooper K."/>
            <person name="Miller W.G."/>
            <person name="Parker C.T."/>
            <person name="Wells L."/>
            <person name="Szymanski C.M."/>
        </authorList>
    </citation>
    <scope>NUCLEOTIDE SEQUENCE [LARGE SCALE GENOMIC DNA]</scope>
    <source>
        <strain evidence="4 6">EGM181</strain>
    </source>
</reference>
<feature type="transmembrane region" description="Helical" evidence="1">
    <location>
        <begin position="6"/>
        <end position="39"/>
    </location>
</feature>
<gene>
    <name evidence="4" type="ORF">EGM181_04955</name>
    <name evidence="3" type="ORF">GTI89_03740</name>
    <name evidence="2" type="ORF">P7E30_14375</name>
</gene>
<reference evidence="2" key="3">
    <citation type="submission" date="2023-03" db="EMBL/GenBank/DDBJ databases">
        <authorList>
            <person name="Shen W."/>
            <person name="Cai J."/>
        </authorList>
    </citation>
    <scope>NUCLEOTIDE SEQUENCE</scope>
    <source>
        <strain evidence="2">K69-2</strain>
    </source>
</reference>
<proteinExistence type="predicted"/>
<evidence type="ECO:0000313" key="4">
    <source>
        <dbReference type="EMBL" id="QOG26657.1"/>
    </source>
</evidence>
<evidence type="ECO:0000313" key="3">
    <source>
        <dbReference type="EMBL" id="MXS25190.1"/>
    </source>
</evidence>
<name>A0A366U4E0_ENTGA</name>
<accession>A0A366U4E0</accession>
<protein>
    <submittedName>
        <fullName evidence="3">Uncharacterized protein</fullName>
    </submittedName>
</protein>
<sequence>MSQVIAWILFIFVLIFIYKVGSFIWRILGVLFLLFLLWIYRDVIFTQVSQWTRDFRWDQLPTYLDQGIQWVKDGWQALQSWISNRIS</sequence>
<keyword evidence="1" id="KW-1133">Transmembrane helix</keyword>
<dbReference type="Proteomes" id="UP001183682">
    <property type="component" value="Unassembled WGS sequence"/>
</dbReference>
<evidence type="ECO:0000313" key="6">
    <source>
        <dbReference type="Proteomes" id="UP000516696"/>
    </source>
</evidence>
<dbReference type="EMBL" id="CP050485">
    <property type="protein sequence ID" value="QOG26657.1"/>
    <property type="molecule type" value="Genomic_DNA"/>
</dbReference>
<evidence type="ECO:0000313" key="5">
    <source>
        <dbReference type="Proteomes" id="UP000439965"/>
    </source>
</evidence>
<dbReference type="AlphaFoldDB" id="A0A366U4E0"/>
<dbReference type="EMBL" id="JARPZN010000013">
    <property type="protein sequence ID" value="MDT2691358.1"/>
    <property type="molecule type" value="Genomic_DNA"/>
</dbReference>
<evidence type="ECO:0000256" key="1">
    <source>
        <dbReference type="SAM" id="Phobius"/>
    </source>
</evidence>
<dbReference type="Proteomes" id="UP000516696">
    <property type="component" value="Chromosome"/>
</dbReference>
<evidence type="ECO:0000313" key="2">
    <source>
        <dbReference type="EMBL" id="MDT2691358.1"/>
    </source>
</evidence>
<keyword evidence="1" id="KW-0472">Membrane</keyword>
<dbReference type="RefSeq" id="WP_003127687.1">
    <property type="nucleotide sequence ID" value="NZ_BTSN01000003.1"/>
</dbReference>
<keyword evidence="1" id="KW-0812">Transmembrane</keyword>
<reference evidence="3 5" key="1">
    <citation type="submission" date="2019-04" db="EMBL/GenBank/DDBJ databases">
        <title>Step-wise assembly of the neonatal virome modulated by breast feeding.</title>
        <authorList>
            <person name="Liang G."/>
            <person name="Bushman F."/>
        </authorList>
    </citation>
    <scope>NUCLEOTIDE SEQUENCE [LARGE SCALE GENOMIC DNA]</scope>
    <source>
        <strain evidence="3 5">E3404</strain>
    </source>
</reference>
<dbReference type="Proteomes" id="UP000439965">
    <property type="component" value="Unassembled WGS sequence"/>
</dbReference>
<dbReference type="EMBL" id="WVTI01000002">
    <property type="protein sequence ID" value="MXS25190.1"/>
    <property type="molecule type" value="Genomic_DNA"/>
</dbReference>
<organism evidence="3 5">
    <name type="scientific">Enterococcus gallinarum</name>
    <dbReference type="NCBI Taxonomy" id="1353"/>
    <lineage>
        <taxon>Bacteria</taxon>
        <taxon>Bacillati</taxon>
        <taxon>Bacillota</taxon>
        <taxon>Bacilli</taxon>
        <taxon>Lactobacillales</taxon>
        <taxon>Enterococcaceae</taxon>
        <taxon>Enterococcus</taxon>
    </lineage>
</organism>